<accession>A0A4R3MJ97</accession>
<dbReference type="RefSeq" id="WP_132805725.1">
    <property type="nucleotide sequence ID" value="NZ_SMAK01000003.1"/>
</dbReference>
<dbReference type="Pfam" id="PF06568">
    <property type="entry name" value="YjiS-like"/>
    <property type="match status" value="1"/>
</dbReference>
<feature type="domain" description="YjiS-like" evidence="1">
    <location>
        <begin position="35"/>
        <end position="67"/>
    </location>
</feature>
<dbReference type="InterPro" id="IPR009506">
    <property type="entry name" value="YjiS-like"/>
</dbReference>
<reference evidence="2 3" key="1">
    <citation type="submission" date="2019-03" db="EMBL/GenBank/DDBJ databases">
        <title>Genomic Encyclopedia of Type Strains, Phase IV (KMG-IV): sequencing the most valuable type-strain genomes for metagenomic binning, comparative biology and taxonomic classification.</title>
        <authorList>
            <person name="Goeker M."/>
        </authorList>
    </citation>
    <scope>NUCLEOTIDE SEQUENCE [LARGE SCALE GENOMIC DNA]</scope>
    <source>
        <strain evidence="2 3">DSM 19345</strain>
    </source>
</reference>
<name>A0A4R3MJ97_9HYPH</name>
<protein>
    <submittedName>
        <fullName evidence="2">Uncharacterized protein YjiS (DUF1127 family)</fullName>
    </submittedName>
</protein>
<keyword evidence="3" id="KW-1185">Reference proteome</keyword>
<organism evidence="2 3">
    <name type="scientific">Tepidamorphus gemmatus</name>
    <dbReference type="NCBI Taxonomy" id="747076"/>
    <lineage>
        <taxon>Bacteria</taxon>
        <taxon>Pseudomonadati</taxon>
        <taxon>Pseudomonadota</taxon>
        <taxon>Alphaproteobacteria</taxon>
        <taxon>Hyphomicrobiales</taxon>
        <taxon>Tepidamorphaceae</taxon>
        <taxon>Tepidamorphus</taxon>
    </lineage>
</organism>
<evidence type="ECO:0000313" key="3">
    <source>
        <dbReference type="Proteomes" id="UP000295678"/>
    </source>
</evidence>
<dbReference type="EMBL" id="SMAK01000003">
    <property type="protein sequence ID" value="TCT11815.1"/>
    <property type="molecule type" value="Genomic_DNA"/>
</dbReference>
<comment type="caution">
    <text evidence="2">The sequence shown here is derived from an EMBL/GenBank/DDBJ whole genome shotgun (WGS) entry which is preliminary data.</text>
</comment>
<dbReference type="Proteomes" id="UP000295678">
    <property type="component" value="Unassembled WGS sequence"/>
</dbReference>
<evidence type="ECO:0000259" key="1">
    <source>
        <dbReference type="Pfam" id="PF06568"/>
    </source>
</evidence>
<evidence type="ECO:0000313" key="2">
    <source>
        <dbReference type="EMBL" id="TCT11815.1"/>
    </source>
</evidence>
<sequence>MLNFLFTPVPFTVDARPTMSGRLILQTVSAVAGGLRRWHRRRVTIHRLQALDDVLLKDIGLSRGQIEGHIRRTDPERGHRFPIRDRAHIL</sequence>
<proteinExistence type="predicted"/>
<gene>
    <name evidence="2" type="ORF">EDC22_103127</name>
</gene>
<dbReference type="AlphaFoldDB" id="A0A4R3MJ97"/>